<dbReference type="RefSeq" id="WP_276264632.1">
    <property type="nucleotide sequence ID" value="NZ_JARJLM010000163.1"/>
</dbReference>
<proteinExistence type="predicted"/>
<dbReference type="Gene3D" id="1.10.443.10">
    <property type="entry name" value="Intergrase catalytic core"/>
    <property type="match status" value="1"/>
</dbReference>
<reference evidence="3 4" key="1">
    <citation type="submission" date="2023-03" db="EMBL/GenBank/DDBJ databases">
        <title>Draft assemblies of triclosan tolerant bacteria isolated from returned activated sludge.</title>
        <authorList>
            <person name="Van Hamelsveld S."/>
        </authorList>
    </citation>
    <scope>NUCLEOTIDE SEQUENCE [LARGE SCALE GENOMIC DNA]</scope>
    <source>
        <strain evidence="3 4">GW210010_S58</strain>
    </source>
</reference>
<protein>
    <submittedName>
        <fullName evidence="3">Site-specific integrase</fullName>
    </submittedName>
</protein>
<dbReference type="SUPFAM" id="SSF56349">
    <property type="entry name" value="DNA breaking-rejoining enzymes"/>
    <property type="match status" value="1"/>
</dbReference>
<dbReference type="InterPro" id="IPR011010">
    <property type="entry name" value="DNA_brk_join_enz"/>
</dbReference>
<keyword evidence="1" id="KW-0233">DNA recombination</keyword>
<comment type="caution">
    <text evidence="3">The sequence shown here is derived from an EMBL/GenBank/DDBJ whole genome shotgun (WGS) entry which is preliminary data.</text>
</comment>
<dbReference type="CDD" id="cd00397">
    <property type="entry name" value="DNA_BRE_C"/>
    <property type="match status" value="1"/>
</dbReference>
<evidence type="ECO:0000313" key="3">
    <source>
        <dbReference type="EMBL" id="MDF3833234.1"/>
    </source>
</evidence>
<dbReference type="PROSITE" id="PS51898">
    <property type="entry name" value="TYR_RECOMBINASE"/>
    <property type="match status" value="1"/>
</dbReference>
<keyword evidence="4" id="KW-1185">Reference proteome</keyword>
<evidence type="ECO:0000256" key="1">
    <source>
        <dbReference type="ARBA" id="ARBA00023172"/>
    </source>
</evidence>
<dbReference type="InterPro" id="IPR013762">
    <property type="entry name" value="Integrase-like_cat_sf"/>
</dbReference>
<sequence length="306" mass="33567">MDRFDRLWLTNPTLAYADWQAREAAGVDRRPFSARSIVQHEAMFERFRRHLLAAGVTLATFGSDHIDAFWQAPEAECYTAATRMRYLKLLDRLCRHLVAIGVREGNPAEKLVRDGQWPQDDPLPIFLPEDADGQLQAHVQPHAGDDLAAIRSRAIVAFFLGTGVTVAEGRSAEVADLQPAAAPPYLHVPAHGAPDARTVHLDAFAVPILSAWLVRRATLPIASDLLFSLKAGGTPITEMSLGKIVRAALETIAFEADDMSPRILRNTFCRRQLLAGRSSEDVSKLMGLVSSRTCDRIAATRISVGA</sequence>
<evidence type="ECO:0000313" key="4">
    <source>
        <dbReference type="Proteomes" id="UP001216674"/>
    </source>
</evidence>
<dbReference type="EMBL" id="JARJLM010000163">
    <property type="protein sequence ID" value="MDF3833234.1"/>
    <property type="molecule type" value="Genomic_DNA"/>
</dbReference>
<accession>A0ABT6AKU9</accession>
<evidence type="ECO:0000259" key="2">
    <source>
        <dbReference type="PROSITE" id="PS51898"/>
    </source>
</evidence>
<dbReference type="InterPro" id="IPR002104">
    <property type="entry name" value="Integrase_catalytic"/>
</dbReference>
<organism evidence="3 4">
    <name type="scientific">Cupriavidus basilensis</name>
    <dbReference type="NCBI Taxonomy" id="68895"/>
    <lineage>
        <taxon>Bacteria</taxon>
        <taxon>Pseudomonadati</taxon>
        <taxon>Pseudomonadota</taxon>
        <taxon>Betaproteobacteria</taxon>
        <taxon>Burkholderiales</taxon>
        <taxon>Burkholderiaceae</taxon>
        <taxon>Cupriavidus</taxon>
    </lineage>
</organism>
<gene>
    <name evidence="3" type="ORF">P3W85_09785</name>
</gene>
<dbReference type="Pfam" id="PF00589">
    <property type="entry name" value="Phage_integrase"/>
    <property type="match status" value="1"/>
</dbReference>
<dbReference type="Proteomes" id="UP001216674">
    <property type="component" value="Unassembled WGS sequence"/>
</dbReference>
<name>A0ABT6AKU9_9BURK</name>
<feature type="domain" description="Tyr recombinase" evidence="2">
    <location>
        <begin position="122"/>
        <end position="306"/>
    </location>
</feature>